<comment type="similarity">
    <text evidence="2 12">Belongs to the amiloride-sensitive sodium channel (TC 1.A.6) family.</text>
</comment>
<evidence type="ECO:0000256" key="13">
    <source>
        <dbReference type="SAM" id="MobiDB-lite"/>
    </source>
</evidence>
<dbReference type="Pfam" id="PF00858">
    <property type="entry name" value="ASC"/>
    <property type="match status" value="1"/>
</dbReference>
<dbReference type="EMBL" id="UFQT01000387">
    <property type="protein sequence ID" value="SSX23821.1"/>
    <property type="molecule type" value="Genomic_DNA"/>
</dbReference>
<organism evidence="15">
    <name type="scientific">Culicoides sonorensis</name>
    <name type="common">Biting midge</name>
    <dbReference type="NCBI Taxonomy" id="179676"/>
    <lineage>
        <taxon>Eukaryota</taxon>
        <taxon>Metazoa</taxon>
        <taxon>Ecdysozoa</taxon>
        <taxon>Arthropoda</taxon>
        <taxon>Hexapoda</taxon>
        <taxon>Insecta</taxon>
        <taxon>Pterygota</taxon>
        <taxon>Neoptera</taxon>
        <taxon>Endopterygota</taxon>
        <taxon>Diptera</taxon>
        <taxon>Nematocera</taxon>
        <taxon>Chironomoidea</taxon>
        <taxon>Ceratopogonidae</taxon>
        <taxon>Ceratopogoninae</taxon>
        <taxon>Culicoides</taxon>
        <taxon>Monoculicoides</taxon>
    </lineage>
</organism>
<dbReference type="VEuPathDB" id="VectorBase:CSON009669"/>
<keyword evidence="6 14" id="KW-1133">Transmembrane helix</keyword>
<protein>
    <submittedName>
        <fullName evidence="15">CSON009669 protein</fullName>
    </submittedName>
</protein>
<evidence type="ECO:0000256" key="7">
    <source>
        <dbReference type="ARBA" id="ARBA00023053"/>
    </source>
</evidence>
<evidence type="ECO:0000256" key="10">
    <source>
        <dbReference type="ARBA" id="ARBA00023201"/>
    </source>
</evidence>
<evidence type="ECO:0000256" key="8">
    <source>
        <dbReference type="ARBA" id="ARBA00023065"/>
    </source>
</evidence>
<evidence type="ECO:0000256" key="2">
    <source>
        <dbReference type="ARBA" id="ARBA00007193"/>
    </source>
</evidence>
<keyword evidence="5 12" id="KW-0812">Transmembrane</keyword>
<keyword evidence="9 14" id="KW-0472">Membrane</keyword>
<dbReference type="OMA" id="KWDRTPV"/>
<evidence type="ECO:0000256" key="5">
    <source>
        <dbReference type="ARBA" id="ARBA00022692"/>
    </source>
</evidence>
<evidence type="ECO:0000256" key="6">
    <source>
        <dbReference type="ARBA" id="ARBA00022989"/>
    </source>
</evidence>
<dbReference type="InterPro" id="IPR001873">
    <property type="entry name" value="ENaC"/>
</dbReference>
<evidence type="ECO:0000256" key="4">
    <source>
        <dbReference type="ARBA" id="ARBA00022461"/>
    </source>
</evidence>
<keyword evidence="10 12" id="KW-0739">Sodium transport</keyword>
<evidence type="ECO:0000256" key="3">
    <source>
        <dbReference type="ARBA" id="ARBA00022448"/>
    </source>
</evidence>
<keyword evidence="4 12" id="KW-0894">Sodium channel</keyword>
<accession>A0A336M3C4</accession>
<keyword evidence="11 12" id="KW-0407">Ion channel</keyword>
<sequence length="543" mass="63484">MLSDSTYELESPHSKQNGDLKLSNPAKETFEEFCDASTIHGMRYIGAGSRNEKVYWIIIFVISTSFCGIQMYSAYEKWRDNPLIVGFDERLIPTSEIPFPAITVCNPLLRIKDDPFDYYATYFSMTENGTSSVDQKFLDIFELMSEQCLRPIWSGWKKIELNRFFENSTLTGERIQELFDALKRRKLVTQCSGLISDSWWQCKKGFTPIMTQHGMCWTFNMLSKGELVNDGIRYFYGDHGQKIENWTLDEGYQKNDKAYPLRALNNLKKLGISIDIRQIRDLNHDCWWKDLYIYVHHPLEVPHDTKRWDIEFALRRMTITPEIMLASTDLRSSHKPEERKCYFEGERTLEFFKKYSKGNCEVECLAKQTVEKCGCALYWMPAHNSTPICGITEYDCYTRVRYRFSSLDSNCNCLRMCNAITYSVERETVSTDYQQMNVARDMINSLRNENEPKIEDEPDDDSDQDGDNESQTYIFSPIFLWIQYGKPEFLAMRMSAQFSLTDFVSQLGGLLGLFMGVSILSIVELVYYFTIKLLTRYREKKAK</sequence>
<dbReference type="GO" id="GO:0015280">
    <property type="term" value="F:ligand-gated sodium channel activity"/>
    <property type="evidence" value="ECO:0007669"/>
    <property type="project" value="TreeGrafter"/>
</dbReference>
<comment type="subcellular location">
    <subcellularLocation>
        <location evidence="1">Membrane</location>
        <topology evidence="1">Multi-pass membrane protein</topology>
    </subcellularLocation>
</comment>
<evidence type="ECO:0000256" key="11">
    <source>
        <dbReference type="ARBA" id="ARBA00023303"/>
    </source>
</evidence>
<dbReference type="AlphaFoldDB" id="A0A336M3C4"/>
<dbReference type="PANTHER" id="PTHR11690">
    <property type="entry name" value="AMILORIDE-SENSITIVE SODIUM CHANNEL-RELATED"/>
    <property type="match status" value="1"/>
</dbReference>
<evidence type="ECO:0000256" key="12">
    <source>
        <dbReference type="RuleBase" id="RU000679"/>
    </source>
</evidence>
<reference evidence="15" key="1">
    <citation type="submission" date="2018-07" db="EMBL/GenBank/DDBJ databases">
        <authorList>
            <person name="Quirk P.G."/>
            <person name="Krulwich T.A."/>
        </authorList>
    </citation>
    <scope>NUCLEOTIDE SEQUENCE</scope>
</reference>
<proteinExistence type="inferred from homology"/>
<dbReference type="PANTHER" id="PTHR11690:SF288">
    <property type="entry name" value="AMILORIDE-SENSITIVE NA+ CHANNEL-RELATED"/>
    <property type="match status" value="1"/>
</dbReference>
<evidence type="ECO:0000256" key="14">
    <source>
        <dbReference type="SAM" id="Phobius"/>
    </source>
</evidence>
<evidence type="ECO:0000256" key="9">
    <source>
        <dbReference type="ARBA" id="ARBA00023136"/>
    </source>
</evidence>
<keyword evidence="3 12" id="KW-0813">Transport</keyword>
<dbReference type="Gene3D" id="1.10.287.820">
    <property type="entry name" value="Acid-sensing ion channel domain"/>
    <property type="match status" value="1"/>
</dbReference>
<evidence type="ECO:0000313" key="15">
    <source>
        <dbReference type="EMBL" id="SSX23821.1"/>
    </source>
</evidence>
<gene>
    <name evidence="15" type="primary">CSON009669</name>
</gene>
<dbReference type="GO" id="GO:0005886">
    <property type="term" value="C:plasma membrane"/>
    <property type="evidence" value="ECO:0007669"/>
    <property type="project" value="TreeGrafter"/>
</dbReference>
<feature type="region of interest" description="Disordered" evidence="13">
    <location>
        <begin position="1"/>
        <end position="22"/>
    </location>
</feature>
<feature type="transmembrane region" description="Helical" evidence="14">
    <location>
        <begin position="507"/>
        <end position="531"/>
    </location>
</feature>
<name>A0A336M3C4_CULSO</name>
<dbReference type="PRINTS" id="PR01078">
    <property type="entry name" value="AMINACHANNEL"/>
</dbReference>
<keyword evidence="8 12" id="KW-0406">Ion transport</keyword>
<keyword evidence="7" id="KW-0915">Sodium</keyword>
<dbReference type="Gene3D" id="1.10.287.770">
    <property type="entry name" value="YojJ-like"/>
    <property type="match status" value="1"/>
</dbReference>
<evidence type="ECO:0000256" key="1">
    <source>
        <dbReference type="ARBA" id="ARBA00004141"/>
    </source>
</evidence>